<reference evidence="2 3" key="1">
    <citation type="submission" date="2023-12" db="EMBL/GenBank/DDBJ databases">
        <title>Genome sequencing and assembly of bacterial species from a model synthetic community.</title>
        <authorList>
            <person name="Hogle S.L."/>
        </authorList>
    </citation>
    <scope>NUCLEOTIDE SEQUENCE [LARGE SCALE GENOMIC DNA]</scope>
    <source>
        <strain evidence="2 3">HAMBI_3031</strain>
    </source>
</reference>
<dbReference type="NCBIfam" id="TIGR01200">
    <property type="entry name" value="GLPGLI"/>
    <property type="match status" value="1"/>
</dbReference>
<dbReference type="Pfam" id="PF09697">
    <property type="entry name" value="Porph_ging"/>
    <property type="match status" value="1"/>
</dbReference>
<evidence type="ECO:0000313" key="3">
    <source>
        <dbReference type="Proteomes" id="UP001325680"/>
    </source>
</evidence>
<evidence type="ECO:0000313" key="2">
    <source>
        <dbReference type="EMBL" id="WQD38305.1"/>
    </source>
</evidence>
<keyword evidence="3" id="KW-1185">Reference proteome</keyword>
<protein>
    <submittedName>
        <fullName evidence="2">GLPGLI family protein</fullName>
    </submittedName>
</protein>
<gene>
    <name evidence="2" type="ORF">U0035_21775</name>
</gene>
<proteinExistence type="predicted"/>
<name>A0ABZ0W8I5_9BACT</name>
<evidence type="ECO:0000256" key="1">
    <source>
        <dbReference type="SAM" id="SignalP"/>
    </source>
</evidence>
<accession>A0ABZ0W8I5</accession>
<feature type="chain" id="PRO_5046566972" evidence="1">
    <location>
        <begin position="20"/>
        <end position="255"/>
    </location>
</feature>
<keyword evidence="1" id="KW-0732">Signal</keyword>
<sequence>MMKQLLLLTAFLYAGLAQAQKFITSGTIEFEVKTNLQKSLSSVAWDDDDNSFFKQIIASQPQFTVNYYKYSFSDNKANYIFDRNADTKKVSPWLSNINEDDLWYSDYTNKKFANLKAIDDNYLITGDLKNVEWKLYPNDNTQIAGFNCRRASTILFDSVYVFAYYTDEIAISGGPMSVNGLPGMILGLTIPRMYTSWIATTLTLDKPEIKEPIKGKKKTEAELQILLTDLAKSRIKEWGKNSAKWMNQMIWRTFL</sequence>
<feature type="signal peptide" evidence="1">
    <location>
        <begin position="1"/>
        <end position="19"/>
    </location>
</feature>
<dbReference type="RefSeq" id="WP_245957724.1">
    <property type="nucleotide sequence ID" value="NZ_CP139960.1"/>
</dbReference>
<organism evidence="2 3">
    <name type="scientific">Niabella yanshanensis</name>
    <dbReference type="NCBI Taxonomy" id="577386"/>
    <lineage>
        <taxon>Bacteria</taxon>
        <taxon>Pseudomonadati</taxon>
        <taxon>Bacteroidota</taxon>
        <taxon>Chitinophagia</taxon>
        <taxon>Chitinophagales</taxon>
        <taxon>Chitinophagaceae</taxon>
        <taxon>Niabella</taxon>
    </lineage>
</organism>
<dbReference type="EMBL" id="CP139960">
    <property type="protein sequence ID" value="WQD38305.1"/>
    <property type="molecule type" value="Genomic_DNA"/>
</dbReference>
<dbReference type="InterPro" id="IPR005901">
    <property type="entry name" value="GLPGLI"/>
</dbReference>
<dbReference type="Proteomes" id="UP001325680">
    <property type="component" value="Chromosome"/>
</dbReference>